<protein>
    <submittedName>
        <fullName evidence="1">Uncharacterized protein</fullName>
    </submittedName>
</protein>
<accession>A0A9D1EDK4</accession>
<evidence type="ECO:0000313" key="2">
    <source>
        <dbReference type="Proteomes" id="UP000824201"/>
    </source>
</evidence>
<sequence length="66" mass="7394">MRDKKDKAIVVVIGQITTNQAGQLLKEFIKVKQKYAPNGRGTIATGLKSDVGNLLQRENQRIKEIE</sequence>
<dbReference type="Proteomes" id="UP000824201">
    <property type="component" value="Unassembled WGS sequence"/>
</dbReference>
<dbReference type="AlphaFoldDB" id="A0A9D1EDK4"/>
<reference evidence="1" key="1">
    <citation type="submission" date="2020-10" db="EMBL/GenBank/DDBJ databases">
        <authorList>
            <person name="Gilroy R."/>
        </authorList>
    </citation>
    <scope>NUCLEOTIDE SEQUENCE</scope>
    <source>
        <strain evidence="1">ChiW13-3771</strain>
    </source>
</reference>
<reference evidence="1" key="2">
    <citation type="journal article" date="2021" name="PeerJ">
        <title>Extensive microbial diversity within the chicken gut microbiome revealed by metagenomics and culture.</title>
        <authorList>
            <person name="Gilroy R."/>
            <person name="Ravi A."/>
            <person name="Getino M."/>
            <person name="Pursley I."/>
            <person name="Horton D.L."/>
            <person name="Alikhan N.F."/>
            <person name="Baker D."/>
            <person name="Gharbi K."/>
            <person name="Hall N."/>
            <person name="Watson M."/>
            <person name="Adriaenssens E.M."/>
            <person name="Foster-Nyarko E."/>
            <person name="Jarju S."/>
            <person name="Secka A."/>
            <person name="Antonio M."/>
            <person name="Oren A."/>
            <person name="Chaudhuri R.R."/>
            <person name="La Ragione R."/>
            <person name="Hildebrand F."/>
            <person name="Pallen M.J."/>
        </authorList>
    </citation>
    <scope>NUCLEOTIDE SEQUENCE</scope>
    <source>
        <strain evidence="1">ChiW13-3771</strain>
    </source>
</reference>
<proteinExistence type="predicted"/>
<comment type="caution">
    <text evidence="1">The sequence shown here is derived from an EMBL/GenBank/DDBJ whole genome shotgun (WGS) entry which is preliminary data.</text>
</comment>
<dbReference type="EMBL" id="DVHN01000052">
    <property type="protein sequence ID" value="HIR88250.1"/>
    <property type="molecule type" value="Genomic_DNA"/>
</dbReference>
<organism evidence="1 2">
    <name type="scientific">Candidatus Fimimorpha faecalis</name>
    <dbReference type="NCBI Taxonomy" id="2840824"/>
    <lineage>
        <taxon>Bacteria</taxon>
        <taxon>Bacillati</taxon>
        <taxon>Bacillota</taxon>
        <taxon>Clostridia</taxon>
        <taxon>Eubacteriales</taxon>
        <taxon>Candidatus Fimimorpha</taxon>
    </lineage>
</organism>
<name>A0A9D1EDK4_9FIRM</name>
<evidence type="ECO:0000313" key="1">
    <source>
        <dbReference type="EMBL" id="HIR88250.1"/>
    </source>
</evidence>
<gene>
    <name evidence="1" type="ORF">IAC96_04790</name>
</gene>